<gene>
    <name evidence="2" type="ORF">HMPREF1541_09658</name>
</gene>
<feature type="compositionally biased region" description="Polar residues" evidence="1">
    <location>
        <begin position="100"/>
        <end position="109"/>
    </location>
</feature>
<feature type="region of interest" description="Disordered" evidence="1">
    <location>
        <begin position="92"/>
        <end position="118"/>
    </location>
</feature>
<feature type="region of interest" description="Disordered" evidence="1">
    <location>
        <begin position="25"/>
        <end position="49"/>
    </location>
</feature>
<organism evidence="2 3">
    <name type="scientific">Cyphellophora europaea (strain CBS 101466)</name>
    <name type="common">Phialophora europaea</name>
    <dbReference type="NCBI Taxonomy" id="1220924"/>
    <lineage>
        <taxon>Eukaryota</taxon>
        <taxon>Fungi</taxon>
        <taxon>Dikarya</taxon>
        <taxon>Ascomycota</taxon>
        <taxon>Pezizomycotina</taxon>
        <taxon>Eurotiomycetes</taxon>
        <taxon>Chaetothyriomycetidae</taxon>
        <taxon>Chaetothyriales</taxon>
        <taxon>Cyphellophoraceae</taxon>
        <taxon>Cyphellophora</taxon>
    </lineage>
</organism>
<accession>W2S9R9</accession>
<evidence type="ECO:0000256" key="1">
    <source>
        <dbReference type="SAM" id="MobiDB-lite"/>
    </source>
</evidence>
<dbReference type="Proteomes" id="UP000030752">
    <property type="component" value="Unassembled WGS sequence"/>
</dbReference>
<keyword evidence="3" id="KW-1185">Reference proteome</keyword>
<dbReference type="EMBL" id="KB822713">
    <property type="protein sequence ID" value="ETN44783.1"/>
    <property type="molecule type" value="Genomic_DNA"/>
</dbReference>
<dbReference type="AlphaFoldDB" id="W2S9R9"/>
<evidence type="ECO:0000313" key="3">
    <source>
        <dbReference type="Proteomes" id="UP000030752"/>
    </source>
</evidence>
<name>W2S9R9_CYPE1</name>
<dbReference type="RefSeq" id="XP_008712553.1">
    <property type="nucleotide sequence ID" value="XM_008714331.1"/>
</dbReference>
<proteinExistence type="predicted"/>
<evidence type="ECO:0000313" key="2">
    <source>
        <dbReference type="EMBL" id="ETN44783.1"/>
    </source>
</evidence>
<dbReference type="VEuPathDB" id="FungiDB:HMPREF1541_09658"/>
<dbReference type="InParanoid" id="W2S9R9"/>
<reference evidence="2 3" key="1">
    <citation type="submission" date="2013-03" db="EMBL/GenBank/DDBJ databases">
        <title>The Genome Sequence of Phialophora europaea CBS 101466.</title>
        <authorList>
            <consortium name="The Broad Institute Genomics Platform"/>
            <person name="Cuomo C."/>
            <person name="de Hoog S."/>
            <person name="Gorbushina A."/>
            <person name="Walker B."/>
            <person name="Young S.K."/>
            <person name="Zeng Q."/>
            <person name="Gargeya S."/>
            <person name="Fitzgerald M."/>
            <person name="Haas B."/>
            <person name="Abouelleil A."/>
            <person name="Allen A.W."/>
            <person name="Alvarado L."/>
            <person name="Arachchi H.M."/>
            <person name="Berlin A.M."/>
            <person name="Chapman S.B."/>
            <person name="Gainer-Dewar J."/>
            <person name="Goldberg J."/>
            <person name="Griggs A."/>
            <person name="Gujja S."/>
            <person name="Hansen M."/>
            <person name="Howarth C."/>
            <person name="Imamovic A."/>
            <person name="Ireland A."/>
            <person name="Larimer J."/>
            <person name="McCowan C."/>
            <person name="Murphy C."/>
            <person name="Pearson M."/>
            <person name="Poon T.W."/>
            <person name="Priest M."/>
            <person name="Roberts A."/>
            <person name="Saif S."/>
            <person name="Shea T."/>
            <person name="Sisk P."/>
            <person name="Sykes S."/>
            <person name="Wortman J."/>
            <person name="Nusbaum C."/>
            <person name="Birren B."/>
        </authorList>
    </citation>
    <scope>NUCLEOTIDE SEQUENCE [LARGE SCALE GENOMIC DNA]</scope>
    <source>
        <strain evidence="2 3">CBS 101466</strain>
    </source>
</reference>
<dbReference type="HOGENOM" id="CLU_2073046_0_0_1"/>
<dbReference type="GeneID" id="19976997"/>
<sequence>MGVQNPFSSADRQGIRCPMGVAPAAMQKMAHSDGKKQWQEPPVKEAGPLGSVASVQQAWKMLSVTPRSHTAMQSALYKCISSRKEVQVLISYDGPRSPDTRPSYSQSIHHSLAADLPN</sequence>
<protein>
    <submittedName>
        <fullName evidence="2">Uncharacterized protein</fullName>
    </submittedName>
</protein>